<dbReference type="InterPro" id="IPR014729">
    <property type="entry name" value="Rossmann-like_a/b/a_fold"/>
</dbReference>
<keyword evidence="1" id="KW-0812">Transmembrane</keyword>
<feature type="transmembrane region" description="Helical" evidence="1">
    <location>
        <begin position="39"/>
        <end position="61"/>
    </location>
</feature>
<dbReference type="InterPro" id="IPR003848">
    <property type="entry name" value="DUF218"/>
</dbReference>
<reference evidence="3 4" key="1">
    <citation type="journal article" date="2018" name="Aquat. Microb. Ecol.">
        <title>Gammaproteobacterial methanotrophs dominate.</title>
        <authorList>
            <person name="Rissanen A.J."/>
            <person name="Saarenheimo J."/>
            <person name="Tiirola M."/>
            <person name="Peura S."/>
            <person name="Aalto S.L."/>
            <person name="Karvinen A."/>
            <person name="Nykanen H."/>
        </authorList>
    </citation>
    <scope>NUCLEOTIDE SEQUENCE [LARGE SCALE GENOMIC DNA]</scope>
    <source>
        <strain evidence="3">AMbin10</strain>
    </source>
</reference>
<feature type="transmembrane region" description="Helical" evidence="1">
    <location>
        <begin position="6"/>
        <end position="30"/>
    </location>
</feature>
<comment type="caution">
    <text evidence="3">The sequence shown here is derived from an EMBL/GenBank/DDBJ whole genome shotgun (WGS) entry which is preliminary data.</text>
</comment>
<evidence type="ECO:0000313" key="3">
    <source>
        <dbReference type="EMBL" id="PZN77510.1"/>
    </source>
</evidence>
<dbReference type="Gene3D" id="3.40.50.620">
    <property type="entry name" value="HUPs"/>
    <property type="match status" value="1"/>
</dbReference>
<evidence type="ECO:0000256" key="1">
    <source>
        <dbReference type="SAM" id="Phobius"/>
    </source>
</evidence>
<dbReference type="PANTHER" id="PTHR30336:SF4">
    <property type="entry name" value="ENVELOPE BIOGENESIS FACTOR ELYC"/>
    <property type="match status" value="1"/>
</dbReference>
<organism evidence="3 4">
    <name type="scientific">Candidatus Methylumidiphilus alinenensis</name>
    <dbReference type="NCBI Taxonomy" id="2202197"/>
    <lineage>
        <taxon>Bacteria</taxon>
        <taxon>Pseudomonadati</taxon>
        <taxon>Pseudomonadota</taxon>
        <taxon>Gammaproteobacteria</taxon>
        <taxon>Methylococcales</taxon>
        <taxon>Candidatus Methylumidiphilus</taxon>
    </lineage>
</organism>
<evidence type="ECO:0000259" key="2">
    <source>
        <dbReference type="Pfam" id="PF02698"/>
    </source>
</evidence>
<dbReference type="GO" id="GO:0043164">
    <property type="term" value="P:Gram-negative-bacterium-type cell wall biogenesis"/>
    <property type="evidence" value="ECO:0007669"/>
    <property type="project" value="TreeGrafter"/>
</dbReference>
<dbReference type="EMBL" id="QJPH01000334">
    <property type="protein sequence ID" value="PZN77510.1"/>
    <property type="molecule type" value="Genomic_DNA"/>
</dbReference>
<dbReference type="GO" id="GO:0000270">
    <property type="term" value="P:peptidoglycan metabolic process"/>
    <property type="evidence" value="ECO:0007669"/>
    <property type="project" value="TreeGrafter"/>
</dbReference>
<dbReference type="Pfam" id="PF02698">
    <property type="entry name" value="DUF218"/>
    <property type="match status" value="1"/>
</dbReference>
<protein>
    <recommendedName>
        <fullName evidence="2">DUF218 domain-containing protein</fullName>
    </recommendedName>
</protein>
<gene>
    <name evidence="3" type="ORF">DM484_14565</name>
</gene>
<proteinExistence type="predicted"/>
<keyword evidence="1" id="KW-1133">Transmembrane helix</keyword>
<feature type="domain" description="DUF218" evidence="2">
    <location>
        <begin position="78"/>
        <end position="242"/>
    </location>
</feature>
<dbReference type="AlphaFoldDB" id="A0A2W4SQR9"/>
<dbReference type="CDD" id="cd06259">
    <property type="entry name" value="YdcF-like"/>
    <property type="match status" value="1"/>
</dbReference>
<sequence>MPQNDLLPAILEAFALPPGPSIALLIFALLSRRPGSRRLFLILGLVSLYLCSIPVTSNWLMGRLEVFPPVSLEKIAAEAIVVLGSDRHREAKEYGGGDTMNGSGLERLRYAARLGKTTGLPILTSGGLARQDDETPEAELMGAALKEFGLEARWLEGNSRNTYENAMNSSRILKGMGIGEIVLVTHGFHMQRAVEAFEKAGMRVIPAPTGMTEPLPKSISHRFLPSASALQTTCLAWHELLGRWWYHYRYYNSASG</sequence>
<accession>A0A2W4SQR9</accession>
<dbReference type="InterPro" id="IPR051599">
    <property type="entry name" value="Cell_Envelope_Assoc"/>
</dbReference>
<dbReference type="Proteomes" id="UP000249396">
    <property type="component" value="Unassembled WGS sequence"/>
</dbReference>
<dbReference type="GO" id="GO:0005886">
    <property type="term" value="C:plasma membrane"/>
    <property type="evidence" value="ECO:0007669"/>
    <property type="project" value="TreeGrafter"/>
</dbReference>
<evidence type="ECO:0000313" key="4">
    <source>
        <dbReference type="Proteomes" id="UP000249396"/>
    </source>
</evidence>
<name>A0A2W4SQR9_9GAMM</name>
<keyword evidence="1" id="KW-0472">Membrane</keyword>
<dbReference type="PANTHER" id="PTHR30336">
    <property type="entry name" value="INNER MEMBRANE PROTEIN, PROBABLE PERMEASE"/>
    <property type="match status" value="1"/>
</dbReference>